<organism evidence="12 13">
    <name type="scientific">Schizopora paradoxa</name>
    <dbReference type="NCBI Taxonomy" id="27342"/>
    <lineage>
        <taxon>Eukaryota</taxon>
        <taxon>Fungi</taxon>
        <taxon>Dikarya</taxon>
        <taxon>Basidiomycota</taxon>
        <taxon>Agaricomycotina</taxon>
        <taxon>Agaricomycetes</taxon>
        <taxon>Hymenochaetales</taxon>
        <taxon>Schizoporaceae</taxon>
        <taxon>Schizopora</taxon>
    </lineage>
</organism>
<keyword evidence="4 9" id="KW-0507">mRNA processing</keyword>
<dbReference type="PANTHER" id="PTHR15728">
    <property type="entry name" value="DEADENYLATION COMPLEX CATALYTIC SUBUNIT PAN2"/>
    <property type="match status" value="1"/>
</dbReference>
<evidence type="ECO:0000256" key="9">
    <source>
        <dbReference type="HAMAP-Rule" id="MF_03182"/>
    </source>
</evidence>
<keyword evidence="8 9" id="KW-0269">Exonuclease</keyword>
<dbReference type="InParanoid" id="A0A0H2S3Z6"/>
<comment type="catalytic activity">
    <reaction evidence="9">
        <text>Exonucleolytic cleavage of poly(A) to 5'-AMP.</text>
        <dbReference type="EC" id="3.1.13.4"/>
    </reaction>
</comment>
<dbReference type="SMART" id="SM00479">
    <property type="entry name" value="EXOIII"/>
    <property type="match status" value="1"/>
</dbReference>
<dbReference type="InterPro" id="IPR050785">
    <property type="entry name" value="PAN2-PAN3_catalytic_subunit"/>
</dbReference>
<dbReference type="HAMAP" id="MF_03182">
    <property type="entry name" value="PAN2"/>
    <property type="match status" value="1"/>
</dbReference>
<comment type="subcellular location">
    <subcellularLocation>
        <location evidence="1 9">Cytoplasm</location>
    </subcellularLocation>
</comment>
<dbReference type="SUPFAM" id="SSF54001">
    <property type="entry name" value="Cysteine proteinases"/>
    <property type="match status" value="1"/>
</dbReference>
<feature type="binding site" evidence="9">
    <location>
        <position position="981"/>
    </location>
    <ligand>
        <name>a divalent metal cation</name>
        <dbReference type="ChEBI" id="CHEBI:60240"/>
        <note>catalytic</note>
    </ligand>
</feature>
<evidence type="ECO:0000313" key="13">
    <source>
        <dbReference type="Proteomes" id="UP000053477"/>
    </source>
</evidence>
<dbReference type="InterPro" id="IPR028889">
    <property type="entry name" value="USP"/>
</dbReference>
<keyword evidence="13" id="KW-1185">Reference proteome</keyword>
<evidence type="ECO:0000256" key="7">
    <source>
        <dbReference type="ARBA" id="ARBA00022801"/>
    </source>
</evidence>
<dbReference type="GO" id="GO:0031251">
    <property type="term" value="C:PAN complex"/>
    <property type="evidence" value="ECO:0007669"/>
    <property type="project" value="UniProtKB-UniRule"/>
</dbReference>
<evidence type="ECO:0000256" key="1">
    <source>
        <dbReference type="ARBA" id="ARBA00004496"/>
    </source>
</evidence>
<keyword evidence="3" id="KW-0853">WD repeat</keyword>
<feature type="binding site" evidence="9">
    <location>
        <position position="872"/>
    </location>
    <ligand>
        <name>a divalent metal cation</name>
        <dbReference type="ChEBI" id="CHEBI:60240"/>
        <note>catalytic</note>
    </ligand>
</feature>
<dbReference type="InterPro" id="IPR013520">
    <property type="entry name" value="Ribonucl_H"/>
</dbReference>
<dbReference type="Proteomes" id="UP000053477">
    <property type="component" value="Unassembled WGS sequence"/>
</dbReference>
<dbReference type="Gene3D" id="3.90.70.10">
    <property type="entry name" value="Cysteine proteinases"/>
    <property type="match status" value="1"/>
</dbReference>
<feature type="binding site" evidence="9">
    <location>
        <position position="874"/>
    </location>
    <ligand>
        <name>a divalent metal cation</name>
        <dbReference type="ChEBI" id="CHEBI:60240"/>
        <note>catalytic</note>
    </ligand>
</feature>
<reference evidence="12 13" key="1">
    <citation type="submission" date="2015-04" db="EMBL/GenBank/DDBJ databases">
        <title>Complete genome sequence of Schizopora paradoxa KUC8140, a cosmopolitan wood degrader in East Asia.</title>
        <authorList>
            <consortium name="DOE Joint Genome Institute"/>
            <person name="Min B."/>
            <person name="Park H."/>
            <person name="Jang Y."/>
            <person name="Kim J.-J."/>
            <person name="Kim K.H."/>
            <person name="Pangilinan J."/>
            <person name="Lipzen A."/>
            <person name="Riley R."/>
            <person name="Grigoriev I.V."/>
            <person name="Spatafora J.W."/>
            <person name="Choi I.-G."/>
        </authorList>
    </citation>
    <scope>NUCLEOTIDE SEQUENCE [LARGE SCALE GENOMIC DNA]</scope>
    <source>
        <strain evidence="12 13">KUC8140</strain>
    </source>
</reference>
<dbReference type="GO" id="GO:0000289">
    <property type="term" value="P:nuclear-transcribed mRNA poly(A) tail shortening"/>
    <property type="evidence" value="ECO:0007669"/>
    <property type="project" value="UniProtKB-UniRule"/>
</dbReference>
<evidence type="ECO:0000259" key="11">
    <source>
        <dbReference type="PROSITE" id="PS50235"/>
    </source>
</evidence>
<protein>
    <recommendedName>
        <fullName evidence="9">PAN2-PAN3 deadenylation complex catalytic subunit PAN2</fullName>
        <ecNumber evidence="9">3.1.13.4</ecNumber>
    </recommendedName>
    <alternativeName>
        <fullName evidence="9">PAB1P-dependent poly(A)-specific ribonuclease</fullName>
    </alternativeName>
    <alternativeName>
        <fullName evidence="9">Poly(A)-nuclease deadenylation complex subunit 2</fullName>
        <shortName evidence="9">PAN deadenylation complex subunit 2</shortName>
    </alternativeName>
</protein>
<dbReference type="STRING" id="27342.A0A0H2S3Z6"/>
<dbReference type="InterPro" id="IPR030843">
    <property type="entry name" value="PAN2"/>
</dbReference>
<comment type="function">
    <text evidence="9">Catalytic subunit of the poly(A)-nuclease (PAN) deadenylation complex, one of two cytoplasmic mRNA deadenylases involved in mRNA turnover. PAN specifically shortens poly(A) tails of RNA and the activity is stimulated by poly(A)-binding protein PAB1. PAN deadenylation is followed by rapid degradation of the shortened mRNA tails by the CCR4-NOT complex. Deadenylated mRNAs are then degraded by two alternative mechanisms, namely exosome-mediated 3'-5' exonucleolytic degradation, or deadenlyation-dependent mRNA decaping and subsequent 5'-3' exonucleolytic degradation by XRN1. May also be involved in post-transcriptional maturation of mRNA poly(A) tails.</text>
</comment>
<dbReference type="InterPro" id="IPR036397">
    <property type="entry name" value="RNaseH_sf"/>
</dbReference>
<keyword evidence="7 9" id="KW-0378">Hydrolase</keyword>
<evidence type="ECO:0000256" key="2">
    <source>
        <dbReference type="ARBA" id="ARBA00022490"/>
    </source>
</evidence>
<dbReference type="GO" id="GO:0003676">
    <property type="term" value="F:nucleic acid binding"/>
    <property type="evidence" value="ECO:0007669"/>
    <property type="project" value="InterPro"/>
</dbReference>
<dbReference type="PANTHER" id="PTHR15728:SF0">
    <property type="entry name" value="PAN2-PAN3 DEADENYLATION COMPLEX CATALYTIC SUBUNIT PAN2"/>
    <property type="match status" value="1"/>
</dbReference>
<evidence type="ECO:0000256" key="5">
    <source>
        <dbReference type="ARBA" id="ARBA00022722"/>
    </source>
</evidence>
<dbReference type="FunFam" id="3.30.420.10:FF:000028">
    <property type="entry name" value="PAN2-PAN3 deadenylation complex catalytic subunit PAN2"/>
    <property type="match status" value="1"/>
</dbReference>
<dbReference type="SUPFAM" id="SSF53098">
    <property type="entry name" value="Ribonuclease H-like"/>
    <property type="match status" value="1"/>
</dbReference>
<gene>
    <name evidence="9" type="primary">PAN2</name>
    <name evidence="12" type="ORF">SCHPADRAFT_819244</name>
</gene>
<comment type="caution">
    <text evidence="9">Lacks conserved residue(s) required for the propagation of feature annotation.</text>
</comment>
<dbReference type="PROSITE" id="PS50235">
    <property type="entry name" value="USP_3"/>
    <property type="match status" value="1"/>
</dbReference>
<dbReference type="InterPro" id="IPR038765">
    <property type="entry name" value="Papain-like_cys_pep_sf"/>
</dbReference>
<feature type="domain" description="USP" evidence="11">
    <location>
        <begin position="473"/>
        <end position="817"/>
    </location>
</feature>
<dbReference type="GO" id="GO:0006397">
    <property type="term" value="P:mRNA processing"/>
    <property type="evidence" value="ECO:0007669"/>
    <property type="project" value="UniProtKB-KW"/>
</dbReference>
<evidence type="ECO:0000256" key="3">
    <source>
        <dbReference type="ARBA" id="ARBA00022574"/>
    </source>
</evidence>
<dbReference type="GO" id="GO:0000932">
    <property type="term" value="C:P-body"/>
    <property type="evidence" value="ECO:0007669"/>
    <property type="project" value="TreeGrafter"/>
</dbReference>
<evidence type="ECO:0000256" key="6">
    <source>
        <dbReference type="ARBA" id="ARBA00022723"/>
    </source>
</evidence>
<comment type="similarity">
    <text evidence="9">Belongs to the peptidase C19 family. PAN2 subfamily.</text>
</comment>
<dbReference type="FunCoup" id="A0A0H2S3Z6">
    <property type="interactions" value="387"/>
</dbReference>
<dbReference type="InterPro" id="IPR028881">
    <property type="entry name" value="PAN2_UCH_dom"/>
</dbReference>
<evidence type="ECO:0000256" key="4">
    <source>
        <dbReference type="ARBA" id="ARBA00022664"/>
    </source>
</evidence>
<comment type="subunit">
    <text evidence="9">Forms a heterotrimer with an asymmetric homodimer of the regulatory subunit PAN3 to form the poly(A)-nuclease (PAN) deadenylation complex.</text>
</comment>
<dbReference type="Pfam" id="PF00929">
    <property type="entry name" value="RNase_T"/>
    <property type="match status" value="1"/>
</dbReference>
<accession>A0A0H2S3Z6</accession>
<comment type="activity regulation">
    <text evidence="9">Positively regulated by the regulatory subunit PAN3.</text>
</comment>
<dbReference type="GO" id="GO:0004535">
    <property type="term" value="F:poly(A)-specific ribonuclease activity"/>
    <property type="evidence" value="ECO:0007669"/>
    <property type="project" value="UniProtKB-UniRule"/>
</dbReference>
<dbReference type="OrthoDB" id="16516at2759"/>
<dbReference type="AlphaFoldDB" id="A0A0H2S3Z6"/>
<keyword evidence="5 9" id="KW-0540">Nuclease</keyword>
<dbReference type="Pfam" id="PF13423">
    <property type="entry name" value="UCH_1"/>
    <property type="match status" value="1"/>
</dbReference>
<proteinExistence type="inferred from homology"/>
<dbReference type="GO" id="GO:0046872">
    <property type="term" value="F:metal ion binding"/>
    <property type="evidence" value="ECO:0007669"/>
    <property type="project" value="UniProtKB-KW"/>
</dbReference>
<dbReference type="Pfam" id="PF20770">
    <property type="entry name" value="PAN2_N"/>
    <property type="match status" value="1"/>
</dbReference>
<evidence type="ECO:0000256" key="8">
    <source>
        <dbReference type="ARBA" id="ARBA00022839"/>
    </source>
</evidence>
<feature type="compositionally biased region" description="Basic and acidic residues" evidence="10">
    <location>
        <begin position="412"/>
        <end position="428"/>
    </location>
</feature>
<evidence type="ECO:0000256" key="10">
    <source>
        <dbReference type="SAM" id="MobiDB-lite"/>
    </source>
</evidence>
<sequence>MSTYRTIAPITNQRDHFPQPITTLAFDPVSDTLWSGNSSGSVVAYYGAQGARGVTFPVGGDLPVKKIIAGDQYVRALGTTGEGMGSWSKGGMNKWYYRSAHTITSFSNSISASPSIAVSTAAPELVLVNTSTGLSVRQWAVPSLITHLISSHTLLLSGSSDGYLRTHDTRVGKANKASDLSVKAHSKGFQGLDVSGNLVFSIGWGERQARPFPEPIVKVYDIRSLKAVPPVSFASGPGFINTLPRRSSSIVVTSSHGLVNILDASKPTDAGEFYQLDISSYVSSVAVSPTGVYIAFGDAEGSIQLMTAAEDESTLPLNGYEGQAVEWVDAQDPLPDIHWTDTTPLNSIGMPHYSTQLLSSWSPALLPEKSYYPPPTKVPPQVLSSMKVNEFVGYATLPKELQGRRNVVPTGPKKDQGRFRSGRSRSDIPEPETPISALGAEDIPRPYRKVEIEYSRFGVEDFDFGFFNKTEYSGLESHIINSYTNPIIQSLHYCEPIRRLAESHILSNCNREHCLLCELGFVMRMLSDAKGTNCQASNFCKAVGVLAQASNHIDFIDFGRPSTTYSDMIQGFHRFLLDQLTSEGNSFPNNPQITPPSNPALSDVRSMVAAPITQLLGVDTTKTIVCGNCKARREKETMSHIIDLSYRTAASSAGPDFTTLVRDSLIQEGVHRASCRSCGELVIFESRRNIPSKDLPPVMAINTLVYESNNQLHKYWIDGRQGPLLKPFIEIRGQVDGMDDPEVVVYELRSLVVEVVSKEKFGHLVSIVKVPDAEGRSDSSSPWFVFNDFVVTNVPERDALGFPGVWKVPCIVYYERVDMLERLNYNELPNKPDMSILYRDISISPNRDNTAIKHELLAQNELPGPGTLVSIDAEFVSMQQEETEYRSDGTKKVIRPARSSLARVSVLRGDGPKAGVPFIDDHIHTSEIVVDYLTEYSGVKYGDLDPHLSRHTLVPLKVAYKKLRLLIDLGCIFIGHGLAKDFRIINVFVPPEQVLDTVDIYFIKARQRLLSLRFLTYLVLKQNIQTGIHDSIEDARCALLLYKAFLEYEGQGVWDQKLDELYREGKRLVSYAIEFYL</sequence>
<evidence type="ECO:0000313" key="12">
    <source>
        <dbReference type="EMBL" id="KLO18817.1"/>
    </source>
</evidence>
<dbReference type="EC" id="3.1.13.4" evidence="9"/>
<keyword evidence="2 9" id="KW-0963">Cytoplasm</keyword>
<dbReference type="SUPFAM" id="SSF50978">
    <property type="entry name" value="WD40 repeat-like"/>
    <property type="match status" value="1"/>
</dbReference>
<comment type="domain">
    <text evidence="9">The linker, or PAN3 interaction domain (PID), between the WD40 repeats and the pseudo-UCH domain mediates interaction with PAN3.</text>
</comment>
<dbReference type="CDD" id="cd06143">
    <property type="entry name" value="PAN2_exo"/>
    <property type="match status" value="1"/>
</dbReference>
<feature type="binding site" evidence="9">
    <location>
        <position position="1034"/>
    </location>
    <ligand>
        <name>a divalent metal cation</name>
        <dbReference type="ChEBI" id="CHEBI:60240"/>
        <note>catalytic</note>
    </ligand>
</feature>
<comment type="domain">
    <text evidence="9">Contains a pseudo-UCH domain. This ubiquitin C-terminal hydrolase (UCH)-like or ubiquitin specific protease (USP)-like domain is predicted to be catalytically inactive because it lacks the active site catalytic triad characteristic of thiol proteases, with residues at the equivalent structural positions that are incompatible with catalysis, and it cannot bind ubiquitin. It functions as a structural scaffold for intra- and intermolecular interactions in the complex.</text>
</comment>
<comment type="cofactor">
    <cofactor evidence="9">
        <name>a divalent metal cation</name>
        <dbReference type="ChEBI" id="CHEBI:60240"/>
    </cofactor>
    <text evidence="9">Binds 2 metal cations per subunit in the catalytic exonuclease domain.</text>
</comment>
<keyword evidence="6 9" id="KW-0479">Metal-binding</keyword>
<dbReference type="InterPro" id="IPR048841">
    <property type="entry name" value="PAN2_N"/>
</dbReference>
<dbReference type="InterPro" id="IPR015943">
    <property type="entry name" value="WD40/YVTN_repeat-like_dom_sf"/>
</dbReference>
<dbReference type="EMBL" id="KQ085891">
    <property type="protein sequence ID" value="KLO18817.1"/>
    <property type="molecule type" value="Genomic_DNA"/>
</dbReference>
<dbReference type="InterPro" id="IPR012337">
    <property type="entry name" value="RNaseH-like_sf"/>
</dbReference>
<name>A0A0H2S3Z6_9AGAM</name>
<dbReference type="Gene3D" id="3.30.420.10">
    <property type="entry name" value="Ribonuclease H-like superfamily/Ribonuclease H"/>
    <property type="match status" value="1"/>
</dbReference>
<dbReference type="InterPro" id="IPR036322">
    <property type="entry name" value="WD40_repeat_dom_sf"/>
</dbReference>
<feature type="region of interest" description="Disordered" evidence="10">
    <location>
        <begin position="402"/>
        <end position="440"/>
    </location>
</feature>
<dbReference type="Gene3D" id="2.130.10.10">
    <property type="entry name" value="YVTN repeat-like/Quinoprotein amine dehydrogenase"/>
    <property type="match status" value="1"/>
</dbReference>